<feature type="domain" description="AB hydrolase-1" evidence="12">
    <location>
        <begin position="43"/>
        <end position="285"/>
    </location>
</feature>
<evidence type="ECO:0000256" key="2">
    <source>
        <dbReference type="ARBA" id="ARBA00022801"/>
    </source>
</evidence>
<evidence type="ECO:0000256" key="8">
    <source>
        <dbReference type="ARBA" id="ARBA00048283"/>
    </source>
</evidence>
<comment type="catalytic activity">
    <reaction evidence="11">
        <text>1-octadecanoyl-2-(5Z,8Z,11Z,14Z-eicosatetraenoyl)-sn-glycerol + H2O = 2-(5Z,8Z,11Z,14Z-eicosatetraenoyl)-glycerol + octadecanoate + H(+)</text>
        <dbReference type="Rhea" id="RHEA:38507"/>
        <dbReference type="ChEBI" id="CHEBI:15377"/>
        <dbReference type="ChEBI" id="CHEBI:15378"/>
        <dbReference type="ChEBI" id="CHEBI:25629"/>
        <dbReference type="ChEBI" id="CHEBI:52392"/>
        <dbReference type="ChEBI" id="CHEBI:75728"/>
    </reaction>
</comment>
<dbReference type="InterPro" id="IPR029058">
    <property type="entry name" value="AB_hydrolase_fold"/>
</dbReference>
<evidence type="ECO:0000256" key="9">
    <source>
        <dbReference type="ARBA" id="ARBA00048504"/>
    </source>
</evidence>
<comment type="catalytic activity">
    <reaction evidence="8">
        <text>1-octadecanoyl-2-(4Z,7Z,10Z,13Z,16Z,19Z-docosahexaenoyl)-sn-glycerol + H2O = 2-(4Z,7Z,10Z,13Z,16Z,19Z-docosahexaenoyl)-glycerol + octadecanoate + H(+)</text>
        <dbReference type="Rhea" id="RHEA:77107"/>
        <dbReference type="ChEBI" id="CHEBI:15377"/>
        <dbReference type="ChEBI" id="CHEBI:15378"/>
        <dbReference type="ChEBI" id="CHEBI:25629"/>
        <dbReference type="ChEBI" id="CHEBI:77129"/>
        <dbReference type="ChEBI" id="CHEBI:186738"/>
    </reaction>
</comment>
<dbReference type="EMBL" id="VVIM01000011">
    <property type="protein sequence ID" value="KAB0791044.1"/>
    <property type="molecule type" value="Genomic_DNA"/>
</dbReference>
<evidence type="ECO:0000256" key="6">
    <source>
        <dbReference type="ARBA" id="ARBA00043742"/>
    </source>
</evidence>
<dbReference type="InParanoid" id="A0A5N4A137"/>
<sequence length="300" mass="33667">MAVAHTKLVQIFRLFFKQISTRSDETIEMSFDVFNDVKETTAPVLVMHGLLGARTNWRSLCALLRKQTDPPRAVISVDARNHGASPQSSEHTYPLMAEDIKRFVSKLGIKRSTLIGHCMGGRAMMYFALKYPDFVEKLVIVDVSPVGPSPFLKLVPGLLEAIAAIPLPKDASIIEAKRDLKRMLLKSITNKAYVNFIVDTNLMKDNHGSLRWRFNTQVLLESFASSLAVFPNMSPLRFEKPALFVSGGLSNFVLKSHHAEILKLFPQAEFRVIEGAGHIVHVEKPKEFLAVCLNFLNKHK</sequence>
<comment type="caution">
    <text evidence="13">The sequence shown here is derived from an EMBL/GenBank/DDBJ whole genome shotgun (WGS) entry which is preliminary data.</text>
</comment>
<dbReference type="PANTHER" id="PTHR46118">
    <property type="entry name" value="PROTEIN ABHD11"/>
    <property type="match status" value="1"/>
</dbReference>
<evidence type="ECO:0000256" key="10">
    <source>
        <dbReference type="ARBA" id="ARBA00048513"/>
    </source>
</evidence>
<dbReference type="SUPFAM" id="SSF53474">
    <property type="entry name" value="alpha/beta-Hydrolases"/>
    <property type="match status" value="1"/>
</dbReference>
<dbReference type="GO" id="GO:0005739">
    <property type="term" value="C:mitochondrion"/>
    <property type="evidence" value="ECO:0007669"/>
    <property type="project" value="TreeGrafter"/>
</dbReference>
<gene>
    <name evidence="13" type="ORF">PPYR_02844</name>
</gene>
<proteinExistence type="inferred from homology"/>
<dbReference type="Proteomes" id="UP000327044">
    <property type="component" value="Unassembled WGS sequence"/>
</dbReference>
<evidence type="ECO:0000256" key="3">
    <source>
        <dbReference type="ARBA" id="ARBA00026104"/>
    </source>
</evidence>
<evidence type="ECO:0000256" key="7">
    <source>
        <dbReference type="ARBA" id="ARBA00044064"/>
    </source>
</evidence>
<evidence type="ECO:0000313" key="13">
    <source>
        <dbReference type="EMBL" id="KAB0791044.1"/>
    </source>
</evidence>
<keyword evidence="14" id="KW-1185">Reference proteome</keyword>
<reference evidence="13 14" key="1">
    <citation type="journal article" date="2018" name="Elife">
        <title>Firefly genomes illuminate parallel origins of bioluminescence in beetles.</title>
        <authorList>
            <person name="Fallon T.R."/>
            <person name="Lower S.E."/>
            <person name="Chang C.H."/>
            <person name="Bessho-Uehara M."/>
            <person name="Martin G.J."/>
            <person name="Bewick A.J."/>
            <person name="Behringer M."/>
            <person name="Debat H.J."/>
            <person name="Wong I."/>
            <person name="Day J.C."/>
            <person name="Suvorov A."/>
            <person name="Silva C.J."/>
            <person name="Stanger-Hall K.F."/>
            <person name="Hall D.W."/>
            <person name="Schmitz R.J."/>
            <person name="Nelson D.R."/>
            <person name="Lewis S.M."/>
            <person name="Shigenobu S."/>
            <person name="Bybee S.M."/>
            <person name="Larracuente A.M."/>
            <person name="Oba Y."/>
            <person name="Weng J.K."/>
        </authorList>
    </citation>
    <scope>NUCLEOTIDE SEQUENCE [LARGE SCALE GENOMIC DNA]</scope>
    <source>
        <strain evidence="13">1611_PpyrPB1</strain>
        <tissue evidence="13">Whole body</tissue>
    </source>
</reference>
<evidence type="ECO:0000256" key="1">
    <source>
        <dbReference type="ARBA" id="ARBA00008645"/>
    </source>
</evidence>
<evidence type="ECO:0000256" key="5">
    <source>
        <dbReference type="ARBA" id="ARBA00043667"/>
    </source>
</evidence>
<name>A0A5N4A137_PHOPY</name>
<dbReference type="OrthoDB" id="8119704at2759"/>
<organism evidence="13 14">
    <name type="scientific">Photinus pyralis</name>
    <name type="common">Common eastern firefly</name>
    <name type="synonym">Lampyris pyralis</name>
    <dbReference type="NCBI Taxonomy" id="7054"/>
    <lineage>
        <taxon>Eukaryota</taxon>
        <taxon>Metazoa</taxon>
        <taxon>Ecdysozoa</taxon>
        <taxon>Arthropoda</taxon>
        <taxon>Hexapoda</taxon>
        <taxon>Insecta</taxon>
        <taxon>Pterygota</taxon>
        <taxon>Neoptera</taxon>
        <taxon>Endopterygota</taxon>
        <taxon>Coleoptera</taxon>
        <taxon>Polyphaga</taxon>
        <taxon>Elateriformia</taxon>
        <taxon>Elateroidea</taxon>
        <taxon>Lampyridae</taxon>
        <taxon>Lampyrinae</taxon>
        <taxon>Photinus</taxon>
    </lineage>
</organism>
<comment type="catalytic activity">
    <reaction evidence="10">
        <text>1-octadecanoyl-2-(9Z-octadecenoyl)-sn-glycerol + H2O = 2-(9Z-octadecenoyl)-glycerol + octadecanoate + H(+)</text>
        <dbReference type="Rhea" id="RHEA:77103"/>
        <dbReference type="ChEBI" id="CHEBI:15377"/>
        <dbReference type="ChEBI" id="CHEBI:15378"/>
        <dbReference type="ChEBI" id="CHEBI:25629"/>
        <dbReference type="ChEBI" id="CHEBI:73990"/>
        <dbReference type="ChEBI" id="CHEBI:75468"/>
    </reaction>
</comment>
<dbReference type="InterPro" id="IPR000073">
    <property type="entry name" value="AB_hydrolase_1"/>
</dbReference>
<accession>A0A5N4A137</accession>
<evidence type="ECO:0000259" key="12">
    <source>
        <dbReference type="Pfam" id="PF00561"/>
    </source>
</evidence>
<evidence type="ECO:0000256" key="11">
    <source>
        <dbReference type="ARBA" id="ARBA00048919"/>
    </source>
</evidence>
<dbReference type="Gene3D" id="3.40.50.1820">
    <property type="entry name" value="alpha/beta hydrolase"/>
    <property type="match status" value="1"/>
</dbReference>
<dbReference type="PANTHER" id="PTHR46118:SF4">
    <property type="entry name" value="PROTEIN ABHD11"/>
    <property type="match status" value="1"/>
</dbReference>
<protein>
    <recommendedName>
        <fullName evidence="7">sn-1-specific diacylglycerol lipase ABHD11</fullName>
        <ecNumber evidence="3">3.1.1.116</ecNumber>
    </recommendedName>
    <alternativeName>
        <fullName evidence="4">Alpha/beta hydrolase domain-containing protein 11</fullName>
    </alternativeName>
</protein>
<dbReference type="Pfam" id="PF00561">
    <property type="entry name" value="Abhydrolase_1"/>
    <property type="match status" value="1"/>
</dbReference>
<dbReference type="PRINTS" id="PR00111">
    <property type="entry name" value="ABHYDROLASE"/>
</dbReference>
<dbReference type="FunCoup" id="A0A5N4A137">
    <property type="interactions" value="1393"/>
</dbReference>
<comment type="catalytic activity">
    <reaction evidence="5">
        <text>a 1,2-diacyl-sn-glycerol + H2O = a 2-acylglycerol + a fatty acid + H(+)</text>
        <dbReference type="Rhea" id="RHEA:33275"/>
        <dbReference type="ChEBI" id="CHEBI:15377"/>
        <dbReference type="ChEBI" id="CHEBI:15378"/>
        <dbReference type="ChEBI" id="CHEBI:17389"/>
        <dbReference type="ChEBI" id="CHEBI:17815"/>
        <dbReference type="ChEBI" id="CHEBI:28868"/>
        <dbReference type="EC" id="3.1.1.116"/>
    </reaction>
</comment>
<dbReference type="GO" id="GO:0052689">
    <property type="term" value="F:carboxylic ester hydrolase activity"/>
    <property type="evidence" value="ECO:0007669"/>
    <property type="project" value="TreeGrafter"/>
</dbReference>
<keyword evidence="2" id="KW-0378">Hydrolase</keyword>
<comment type="similarity">
    <text evidence="1">Belongs to the AB hydrolase superfamily.</text>
</comment>
<evidence type="ECO:0000313" key="14">
    <source>
        <dbReference type="Proteomes" id="UP000327044"/>
    </source>
</evidence>
<comment type="catalytic activity">
    <reaction evidence="9">
        <text>1,2-didecanoylglycerol + H2O = decanoylglycerol + decanoate + H(+)</text>
        <dbReference type="Rhea" id="RHEA:48596"/>
        <dbReference type="ChEBI" id="CHEBI:11152"/>
        <dbReference type="ChEBI" id="CHEBI:15377"/>
        <dbReference type="ChEBI" id="CHEBI:15378"/>
        <dbReference type="ChEBI" id="CHEBI:27689"/>
        <dbReference type="ChEBI" id="CHEBI:90605"/>
    </reaction>
</comment>
<dbReference type="AlphaFoldDB" id="A0A5N4A137"/>
<dbReference type="EC" id="3.1.1.116" evidence="3"/>
<evidence type="ECO:0000256" key="4">
    <source>
        <dbReference type="ARBA" id="ARBA00042703"/>
    </source>
</evidence>
<comment type="catalytic activity">
    <reaction evidence="6">
        <text>a 1,3-diacyl-sn-glycerol + H2O = a 1-acyl-sn-glycerol + a fatty acid + H(+)</text>
        <dbReference type="Rhea" id="RHEA:38503"/>
        <dbReference type="ChEBI" id="CHEBI:15377"/>
        <dbReference type="ChEBI" id="CHEBI:15378"/>
        <dbReference type="ChEBI" id="CHEBI:28868"/>
        <dbReference type="ChEBI" id="CHEBI:64683"/>
        <dbReference type="ChEBI" id="CHEBI:77272"/>
    </reaction>
</comment>